<gene>
    <name evidence="3" type="ordered locus">Acry_2967</name>
</gene>
<dbReference type="PANTHER" id="PTHR35894">
    <property type="entry name" value="GENERAL SECRETION PATHWAY PROTEIN A-RELATED"/>
    <property type="match status" value="1"/>
</dbReference>
<evidence type="ECO:0000256" key="1">
    <source>
        <dbReference type="SAM" id="MobiDB-lite"/>
    </source>
</evidence>
<dbReference type="RefSeq" id="WP_007423884.1">
    <property type="nucleotide sequence ID" value="NC_009484.1"/>
</dbReference>
<dbReference type="Pfam" id="PF13401">
    <property type="entry name" value="AAA_22"/>
    <property type="match status" value="1"/>
</dbReference>
<dbReference type="InterPro" id="IPR027417">
    <property type="entry name" value="P-loop_NTPase"/>
</dbReference>
<dbReference type="InterPro" id="IPR049945">
    <property type="entry name" value="AAA_22"/>
</dbReference>
<dbReference type="eggNOG" id="COG3267">
    <property type="taxonomic scope" value="Bacteria"/>
</dbReference>
<keyword evidence="4" id="KW-1185">Reference proteome</keyword>
<evidence type="ECO:0000259" key="2">
    <source>
        <dbReference type="SMART" id="SM00382"/>
    </source>
</evidence>
<evidence type="ECO:0000313" key="4">
    <source>
        <dbReference type="Proteomes" id="UP000000245"/>
    </source>
</evidence>
<proteinExistence type="predicted"/>
<dbReference type="SUPFAM" id="SSF52540">
    <property type="entry name" value="P-loop containing nucleoside triphosphate hydrolases"/>
    <property type="match status" value="1"/>
</dbReference>
<dbReference type="PANTHER" id="PTHR35894:SF5">
    <property type="entry name" value="MU-LIKE PROPHAGE FLUMU DNA TRANSPOSITION PROTEIN B"/>
    <property type="match status" value="1"/>
</dbReference>
<feature type="domain" description="AAA+ ATPase" evidence="2">
    <location>
        <begin position="44"/>
        <end position="212"/>
    </location>
</feature>
<sequence>MDLLRSHFNLREMPFRLTPDERYFFESGEHGRAMAHLLFGLSQGDGFVVITGEVGAGKTTLMERLLARLNPSAYRPAVITTPAVSGWSLLRLIGAEFGITRVADQAEFLGQICERWRGDHARGRRPVIVIDEAQALPAQTLEILRLLSNLADRSRPLMQVILLGQPEFRRTLASPQMEQLRQRVLASYHLNPLPAADVAAYIRHRLAAAGCERDDLFDEGAVAAIHAATNGVPRRINRLCARLLFNAALEGEQHIGAAAAKRIADELERDLTAGSPPEPAPRARSRTGLVEPAGFDPDDAPASPEFFR</sequence>
<protein>
    <submittedName>
        <fullName evidence="3">AAA ATPase</fullName>
    </submittedName>
</protein>
<dbReference type="EMBL" id="CP000697">
    <property type="protein sequence ID" value="ABQ32157.1"/>
    <property type="molecule type" value="Genomic_DNA"/>
</dbReference>
<accession>A5G2S5</accession>
<dbReference type="SMART" id="SM00382">
    <property type="entry name" value="AAA"/>
    <property type="match status" value="1"/>
</dbReference>
<evidence type="ECO:0000313" key="3">
    <source>
        <dbReference type="EMBL" id="ABQ32157.1"/>
    </source>
</evidence>
<reference evidence="3 4" key="1">
    <citation type="submission" date="2007-05" db="EMBL/GenBank/DDBJ databases">
        <title>Complete sequence of chromosome of Acidiphilium cryptum JF-5.</title>
        <authorList>
            <consortium name="US DOE Joint Genome Institute"/>
            <person name="Copeland A."/>
            <person name="Lucas S."/>
            <person name="Lapidus A."/>
            <person name="Barry K."/>
            <person name="Detter J.C."/>
            <person name="Glavina del Rio T."/>
            <person name="Hammon N."/>
            <person name="Israni S."/>
            <person name="Dalin E."/>
            <person name="Tice H."/>
            <person name="Pitluck S."/>
            <person name="Sims D."/>
            <person name="Brettin T."/>
            <person name="Bruce D."/>
            <person name="Han C."/>
            <person name="Schmutz J."/>
            <person name="Larimer F."/>
            <person name="Land M."/>
            <person name="Hauser L."/>
            <person name="Kyrpides N."/>
            <person name="Kim E."/>
            <person name="Magnuson T."/>
            <person name="Richardson P."/>
        </authorList>
    </citation>
    <scope>NUCLEOTIDE SEQUENCE [LARGE SCALE GENOMIC DNA]</scope>
    <source>
        <strain evidence="3 4">JF-5</strain>
    </source>
</reference>
<dbReference type="KEGG" id="acr:Acry_2967"/>
<feature type="region of interest" description="Disordered" evidence="1">
    <location>
        <begin position="268"/>
        <end position="308"/>
    </location>
</feature>
<name>A5G2S5_ACICJ</name>
<dbReference type="InterPro" id="IPR052026">
    <property type="entry name" value="ExeA_AAA_ATPase_DNA-bind"/>
</dbReference>
<dbReference type="InterPro" id="IPR003593">
    <property type="entry name" value="AAA+_ATPase"/>
</dbReference>
<dbReference type="STRING" id="349163.Acry_2967"/>
<dbReference type="AlphaFoldDB" id="A5G2S5"/>
<dbReference type="Proteomes" id="UP000000245">
    <property type="component" value="Chromosome"/>
</dbReference>
<organism evidence="3 4">
    <name type="scientific">Acidiphilium cryptum (strain JF-5)</name>
    <dbReference type="NCBI Taxonomy" id="349163"/>
    <lineage>
        <taxon>Bacteria</taxon>
        <taxon>Pseudomonadati</taxon>
        <taxon>Pseudomonadota</taxon>
        <taxon>Alphaproteobacteria</taxon>
        <taxon>Acetobacterales</taxon>
        <taxon>Acidocellaceae</taxon>
        <taxon>Acidiphilium</taxon>
    </lineage>
</organism>
<dbReference type="HOGENOM" id="CLU_024125_3_0_5"/>
<dbReference type="Gene3D" id="3.40.50.300">
    <property type="entry name" value="P-loop containing nucleotide triphosphate hydrolases"/>
    <property type="match status" value="1"/>
</dbReference>
<dbReference type="GO" id="GO:0016887">
    <property type="term" value="F:ATP hydrolysis activity"/>
    <property type="evidence" value="ECO:0007669"/>
    <property type="project" value="InterPro"/>
</dbReference>